<dbReference type="InterPro" id="IPR012467">
    <property type="entry name" value="DUF1684"/>
</dbReference>
<sequence length="302" mass="31841">MSITDNPVRSSGSTDTTEATEALVQWRDWHTAREEQLRGKHGWLSLVDYLWVPRAERALPSLPGAWWADEDGLHLRATAVDGVRVLGPDGQPGVVLDGVADVVVGEAKSARFALTADDVLVEVILRGGLYALRVRDPRSATLAGFDGVPTYAYDPSWVLAVSTTTYPQARPTTVLAAAPGLTQVASAVGEVSFTRDGAEHRLIAVGTGESWSVLFTDETSGVTSSGWRIAGVTGDPSTGTASLDLNRAVNLPYAFTDHGTCPRPIEGNHLALAVTAGEKAPTGRTGVPGEDVPSRVPAQQPA</sequence>
<dbReference type="Pfam" id="PF07920">
    <property type="entry name" value="DUF1684"/>
    <property type="match status" value="1"/>
</dbReference>
<comment type="caution">
    <text evidence="2">The sequence shown here is derived from an EMBL/GenBank/DDBJ whole genome shotgun (WGS) entry which is preliminary data.</text>
</comment>
<dbReference type="RefSeq" id="WP_197522518.1">
    <property type="nucleotide sequence ID" value="NZ_CACRYJ010000034.1"/>
</dbReference>
<dbReference type="PANTHER" id="PTHR41913">
    <property type="entry name" value="DUF1684 DOMAIN-CONTAINING PROTEIN"/>
    <property type="match status" value="1"/>
</dbReference>
<dbReference type="AlphaFoldDB" id="A0A7M4DK32"/>
<proteinExistence type="predicted"/>
<evidence type="ECO:0000313" key="3">
    <source>
        <dbReference type="Proteomes" id="UP000419743"/>
    </source>
</evidence>
<reference evidence="2 3" key="1">
    <citation type="submission" date="2019-11" db="EMBL/GenBank/DDBJ databases">
        <authorList>
            <person name="Criscuolo A."/>
        </authorList>
    </citation>
    <scope>NUCLEOTIDE SEQUENCE [LARGE SCALE GENOMIC DNA]</scope>
    <source>
        <strain evidence="2">CIP111667</strain>
    </source>
</reference>
<accession>A0A7M4DK32</accession>
<dbReference type="Proteomes" id="UP000419743">
    <property type="component" value="Unassembled WGS sequence"/>
</dbReference>
<protein>
    <recommendedName>
        <fullName evidence="4">DUF1684 domain-containing protein</fullName>
    </recommendedName>
</protein>
<gene>
    <name evidence="2" type="ORF">HALOF300_02494</name>
</gene>
<name>A0A7M4DK32_9MICO</name>
<evidence type="ECO:0008006" key="4">
    <source>
        <dbReference type="Google" id="ProtNLM"/>
    </source>
</evidence>
<evidence type="ECO:0000313" key="2">
    <source>
        <dbReference type="EMBL" id="VZO37422.1"/>
    </source>
</evidence>
<evidence type="ECO:0000256" key="1">
    <source>
        <dbReference type="SAM" id="MobiDB-lite"/>
    </source>
</evidence>
<keyword evidence="3" id="KW-1185">Reference proteome</keyword>
<feature type="region of interest" description="Disordered" evidence="1">
    <location>
        <begin position="278"/>
        <end position="302"/>
    </location>
</feature>
<dbReference type="EMBL" id="CACRYJ010000034">
    <property type="protein sequence ID" value="VZO37422.1"/>
    <property type="molecule type" value="Genomic_DNA"/>
</dbReference>
<dbReference type="PANTHER" id="PTHR41913:SF1">
    <property type="entry name" value="DUF1684 DOMAIN-CONTAINING PROTEIN"/>
    <property type="match status" value="1"/>
</dbReference>
<organism evidence="2 3">
    <name type="scientific">Occultella aeris</name>
    <dbReference type="NCBI Taxonomy" id="2761496"/>
    <lineage>
        <taxon>Bacteria</taxon>
        <taxon>Bacillati</taxon>
        <taxon>Actinomycetota</taxon>
        <taxon>Actinomycetes</taxon>
        <taxon>Micrococcales</taxon>
        <taxon>Ruaniaceae</taxon>
        <taxon>Occultella</taxon>
    </lineage>
</organism>